<evidence type="ECO:0000313" key="2">
    <source>
        <dbReference type="Proteomes" id="UP000824890"/>
    </source>
</evidence>
<reference evidence="1 2" key="1">
    <citation type="submission" date="2021-05" db="EMBL/GenBank/DDBJ databases">
        <title>Genome Assembly of Synthetic Allotetraploid Brassica napus Reveals Homoeologous Exchanges between Subgenomes.</title>
        <authorList>
            <person name="Davis J.T."/>
        </authorList>
    </citation>
    <scope>NUCLEOTIDE SEQUENCE [LARGE SCALE GENOMIC DNA]</scope>
    <source>
        <strain evidence="2">cv. Da-Ae</strain>
        <tissue evidence="1">Seedling</tissue>
    </source>
</reference>
<comment type="caution">
    <text evidence="1">The sequence shown here is derived from an EMBL/GenBank/DDBJ whole genome shotgun (WGS) entry which is preliminary data.</text>
</comment>
<keyword evidence="2" id="KW-1185">Reference proteome</keyword>
<protein>
    <submittedName>
        <fullName evidence="1">Uncharacterized protein</fullName>
    </submittedName>
</protein>
<dbReference type="EMBL" id="JAGKQM010000017">
    <property type="protein sequence ID" value="KAH0867623.1"/>
    <property type="molecule type" value="Genomic_DNA"/>
</dbReference>
<sequence>VNVRMILYYYDSLVKEDIFSFKIATIPVFTWARFFVPRWRQEECRPVSERLETGAVRVGRKTLIVASAASQSKKFWIPAVKGGSNFLDSEWLDGS</sequence>
<feature type="non-terminal residue" evidence="1">
    <location>
        <position position="1"/>
    </location>
</feature>
<accession>A0ABQ7YHL8</accession>
<proteinExistence type="predicted"/>
<name>A0ABQ7YHL8_BRANA</name>
<dbReference type="Proteomes" id="UP000824890">
    <property type="component" value="Unassembled WGS sequence"/>
</dbReference>
<organism evidence="1 2">
    <name type="scientific">Brassica napus</name>
    <name type="common">Rape</name>
    <dbReference type="NCBI Taxonomy" id="3708"/>
    <lineage>
        <taxon>Eukaryota</taxon>
        <taxon>Viridiplantae</taxon>
        <taxon>Streptophyta</taxon>
        <taxon>Embryophyta</taxon>
        <taxon>Tracheophyta</taxon>
        <taxon>Spermatophyta</taxon>
        <taxon>Magnoliopsida</taxon>
        <taxon>eudicotyledons</taxon>
        <taxon>Gunneridae</taxon>
        <taxon>Pentapetalae</taxon>
        <taxon>rosids</taxon>
        <taxon>malvids</taxon>
        <taxon>Brassicales</taxon>
        <taxon>Brassicaceae</taxon>
        <taxon>Brassiceae</taxon>
        <taxon>Brassica</taxon>
    </lineage>
</organism>
<gene>
    <name evidence="1" type="ORF">HID58_074645</name>
</gene>
<evidence type="ECO:0000313" key="1">
    <source>
        <dbReference type="EMBL" id="KAH0867623.1"/>
    </source>
</evidence>